<dbReference type="NCBIfam" id="NF004363">
    <property type="entry name" value="PRK05738.2-4"/>
    <property type="match status" value="1"/>
</dbReference>
<gene>
    <name evidence="4 5" type="primary">rplW</name>
    <name evidence="5" type="ORF">IAC44_03945</name>
</gene>
<proteinExistence type="inferred from homology"/>
<comment type="caution">
    <text evidence="5">The sequence shown here is derived from an EMBL/GenBank/DDBJ whole genome shotgun (WGS) entry which is preliminary data.</text>
</comment>
<comment type="similarity">
    <text evidence="1 4">Belongs to the universal ribosomal protein uL23 family.</text>
</comment>
<sequence>MDNILIKPLITEKMTAITDKSGRYGFVVKPDADKEQIKAAVEKVYGVTVKKVNTIRYAGKVRSRYTKAGLVKGHTNAFKKAIVEIAEGQTIDFYNNI</sequence>
<evidence type="ECO:0000256" key="3">
    <source>
        <dbReference type="ARBA" id="ARBA00023274"/>
    </source>
</evidence>
<name>A0A9D1HBF7_9FLAO</name>
<dbReference type="Gene3D" id="3.30.70.330">
    <property type="match status" value="1"/>
</dbReference>
<reference evidence="5" key="2">
    <citation type="journal article" date="2021" name="PeerJ">
        <title>Extensive microbial diversity within the chicken gut microbiome revealed by metagenomics and culture.</title>
        <authorList>
            <person name="Gilroy R."/>
            <person name="Ravi A."/>
            <person name="Getino M."/>
            <person name="Pursley I."/>
            <person name="Horton D.L."/>
            <person name="Alikhan N.F."/>
            <person name="Baker D."/>
            <person name="Gharbi K."/>
            <person name="Hall N."/>
            <person name="Watson M."/>
            <person name="Adriaenssens E.M."/>
            <person name="Foster-Nyarko E."/>
            <person name="Jarju S."/>
            <person name="Secka A."/>
            <person name="Antonio M."/>
            <person name="Oren A."/>
            <person name="Chaudhuri R.R."/>
            <person name="La Ragione R."/>
            <person name="Hildebrand F."/>
            <person name="Pallen M.J."/>
        </authorList>
    </citation>
    <scope>NUCLEOTIDE SEQUENCE</scope>
    <source>
        <strain evidence="5">1383</strain>
    </source>
</reference>
<comment type="subunit">
    <text evidence="4">Part of the 50S ribosomal subunit. Contacts protein L29, and trigger factor when it is bound to the ribosome.</text>
</comment>
<accession>A0A9D1HBF7</accession>
<dbReference type="EMBL" id="DVLY01000093">
    <property type="protein sequence ID" value="HIT97972.1"/>
    <property type="molecule type" value="Genomic_DNA"/>
</dbReference>
<evidence type="ECO:0000256" key="4">
    <source>
        <dbReference type="HAMAP-Rule" id="MF_01369"/>
    </source>
</evidence>
<evidence type="ECO:0000313" key="5">
    <source>
        <dbReference type="EMBL" id="HIT97972.1"/>
    </source>
</evidence>
<keyword evidence="2 4" id="KW-0689">Ribosomal protein</keyword>
<protein>
    <recommendedName>
        <fullName evidence="4">Large ribosomal subunit protein uL23</fullName>
    </recommendedName>
</protein>
<dbReference type="InterPro" id="IPR012678">
    <property type="entry name" value="Ribosomal_uL23/eL15/eS24_sf"/>
</dbReference>
<dbReference type="GO" id="GO:0006412">
    <property type="term" value="P:translation"/>
    <property type="evidence" value="ECO:0007669"/>
    <property type="project" value="UniProtKB-UniRule"/>
</dbReference>
<dbReference type="SUPFAM" id="SSF54189">
    <property type="entry name" value="Ribosomal proteins S24e, L23 and L15e"/>
    <property type="match status" value="1"/>
</dbReference>
<keyword evidence="4" id="KW-0699">rRNA-binding</keyword>
<evidence type="ECO:0000313" key="6">
    <source>
        <dbReference type="Proteomes" id="UP000824161"/>
    </source>
</evidence>
<comment type="function">
    <text evidence="4">One of the early assembly proteins it binds 23S rRNA. One of the proteins that surrounds the polypeptide exit tunnel on the outside of the ribosome. Forms the main docking site for trigger factor binding to the ribosome.</text>
</comment>
<dbReference type="AlphaFoldDB" id="A0A9D1HBF7"/>
<dbReference type="GO" id="GO:0003735">
    <property type="term" value="F:structural constituent of ribosome"/>
    <property type="evidence" value="ECO:0007669"/>
    <property type="project" value="InterPro"/>
</dbReference>
<dbReference type="InterPro" id="IPR012677">
    <property type="entry name" value="Nucleotide-bd_a/b_plait_sf"/>
</dbReference>
<organism evidence="5 6">
    <name type="scientific">Candidatus Merdimorpha stercoravium</name>
    <dbReference type="NCBI Taxonomy" id="2840863"/>
    <lineage>
        <taxon>Bacteria</taxon>
        <taxon>Pseudomonadati</taxon>
        <taxon>Bacteroidota</taxon>
        <taxon>Flavobacteriia</taxon>
        <taxon>Flavobacteriales</taxon>
        <taxon>Candidatus Merdimorpha</taxon>
    </lineage>
</organism>
<reference evidence="5" key="1">
    <citation type="submission" date="2020-10" db="EMBL/GenBank/DDBJ databases">
        <authorList>
            <person name="Gilroy R."/>
        </authorList>
    </citation>
    <scope>NUCLEOTIDE SEQUENCE</scope>
    <source>
        <strain evidence="5">1383</strain>
    </source>
</reference>
<dbReference type="Pfam" id="PF00276">
    <property type="entry name" value="Ribosomal_L23"/>
    <property type="match status" value="1"/>
</dbReference>
<dbReference type="InterPro" id="IPR013025">
    <property type="entry name" value="Ribosomal_uL23-like"/>
</dbReference>
<evidence type="ECO:0000256" key="2">
    <source>
        <dbReference type="ARBA" id="ARBA00022980"/>
    </source>
</evidence>
<dbReference type="Proteomes" id="UP000824161">
    <property type="component" value="Unassembled WGS sequence"/>
</dbReference>
<dbReference type="PANTHER" id="PTHR11620">
    <property type="entry name" value="60S RIBOSOMAL PROTEIN L23A"/>
    <property type="match status" value="1"/>
</dbReference>
<keyword evidence="3 4" id="KW-0687">Ribonucleoprotein</keyword>
<dbReference type="GO" id="GO:0005840">
    <property type="term" value="C:ribosome"/>
    <property type="evidence" value="ECO:0007669"/>
    <property type="project" value="UniProtKB-KW"/>
</dbReference>
<dbReference type="GO" id="GO:0019843">
    <property type="term" value="F:rRNA binding"/>
    <property type="evidence" value="ECO:0007669"/>
    <property type="project" value="UniProtKB-UniRule"/>
</dbReference>
<keyword evidence="4" id="KW-0694">RNA-binding</keyword>
<evidence type="ECO:0000256" key="1">
    <source>
        <dbReference type="ARBA" id="ARBA00006700"/>
    </source>
</evidence>
<dbReference type="GO" id="GO:1990904">
    <property type="term" value="C:ribonucleoprotein complex"/>
    <property type="evidence" value="ECO:0007669"/>
    <property type="project" value="UniProtKB-KW"/>
</dbReference>
<dbReference type="HAMAP" id="MF_01369_B">
    <property type="entry name" value="Ribosomal_uL23_B"/>
    <property type="match status" value="1"/>
</dbReference>